<dbReference type="NCBIfam" id="NF003439">
    <property type="entry name" value="PRK04968.1"/>
    <property type="match status" value="1"/>
</dbReference>
<dbReference type="InterPro" id="IPR009948">
    <property type="entry name" value="Syd"/>
</dbReference>
<dbReference type="EMBL" id="PDET01000012">
    <property type="protein sequence ID" value="PRD14262.1"/>
    <property type="molecule type" value="Genomic_DNA"/>
</dbReference>
<keyword evidence="3 4" id="KW-0472">Membrane</keyword>
<gene>
    <name evidence="4" type="primary">syd</name>
    <name evidence="5" type="ORF">CQW29_16960</name>
</gene>
<comment type="caution">
    <text evidence="5">The sequence shown here is derived from an EMBL/GenBank/DDBJ whole genome shotgun (WGS) entry which is preliminary data.</text>
</comment>
<dbReference type="Gene3D" id="3.40.1580.20">
    <property type="entry name" value="Syd protein"/>
    <property type="match status" value="1"/>
</dbReference>
<dbReference type="Pfam" id="PF07348">
    <property type="entry name" value="Syd"/>
    <property type="match status" value="1"/>
</dbReference>
<dbReference type="RefSeq" id="WP_105593921.1">
    <property type="nucleotide sequence ID" value="NZ_PDET01000012.1"/>
</dbReference>
<dbReference type="GO" id="GO:0009898">
    <property type="term" value="C:cytoplasmic side of plasma membrane"/>
    <property type="evidence" value="ECO:0007669"/>
    <property type="project" value="InterPro"/>
</dbReference>
<comment type="similarity">
    <text evidence="4">Belongs to the Syd family.</text>
</comment>
<dbReference type="HAMAP" id="MF_01104">
    <property type="entry name" value="Syd"/>
    <property type="match status" value="1"/>
</dbReference>
<evidence type="ECO:0000256" key="4">
    <source>
        <dbReference type="HAMAP-Rule" id="MF_01104"/>
    </source>
</evidence>
<keyword evidence="2 4" id="KW-0997">Cell inner membrane</keyword>
<accession>A0A2S9I8Y0</accession>
<name>A0A2S9I8Y0_9GAMM</name>
<keyword evidence="1 4" id="KW-1003">Cell membrane</keyword>
<dbReference type="InterPro" id="IPR038228">
    <property type="entry name" value="Syd_sf"/>
</dbReference>
<keyword evidence="6" id="KW-1185">Reference proteome</keyword>
<comment type="function">
    <text evidence="4">Interacts with the SecY protein in vivo. May bind preferentially to an uncomplexed state of SecY, thus functioning either as a chelating agent for excess SecY in the cell or as a regulatory factor that negatively controls the translocase function.</text>
</comment>
<evidence type="ECO:0000256" key="1">
    <source>
        <dbReference type="ARBA" id="ARBA00022475"/>
    </source>
</evidence>
<evidence type="ECO:0000256" key="3">
    <source>
        <dbReference type="ARBA" id="ARBA00023136"/>
    </source>
</evidence>
<dbReference type="Proteomes" id="UP000239181">
    <property type="component" value="Unassembled WGS sequence"/>
</dbReference>
<reference evidence="5 6" key="1">
    <citation type="submission" date="2017-10" db="EMBL/GenBank/DDBJ databases">
        <title>Draft genome of two endophytic bacteria isolated from 'guarana' Paullinia cupana (Mart.) Ducke.</title>
        <authorList>
            <person name="Siqueira K.A."/>
            <person name="Liotti R.G."/>
            <person name="Mendes T.A."/>
            <person name="Soares M.A."/>
        </authorList>
    </citation>
    <scope>NUCLEOTIDE SEQUENCE [LARGE SCALE GENOMIC DNA]</scope>
    <source>
        <strain evidence="5 6">342</strain>
    </source>
</reference>
<evidence type="ECO:0000313" key="5">
    <source>
        <dbReference type="EMBL" id="PRD14262.1"/>
    </source>
</evidence>
<sequence>MIEQTTQALNDFTRRYCEQWQQQTGHAPASSELYGIPSPCIVATHEDEVWWLPQPFTLAKNLDAVERALDIQLQPDVAAFYTAQFAGDMAGTYDGKALSLIQVWSEDDFTRVQENLIGHLVMKRRLKHSPTLFIATTESELEVVSVCNLSGEVIIEQLGTQKKQVIAPSLESFLTSLQPLTAAD</sequence>
<dbReference type="AlphaFoldDB" id="A0A2S9I8Y0"/>
<comment type="subcellular location">
    <subcellularLocation>
        <location evidence="4">Cell inner membrane</location>
        <topology evidence="4">Peripheral membrane protein</topology>
        <orientation evidence="4">Cytoplasmic side</orientation>
    </subcellularLocation>
    <text evidence="4">Loosely associated with the cytoplasmic side of the inner membrane, probably via SecY.</text>
</comment>
<dbReference type="OrthoDB" id="5599437at2"/>
<organism evidence="5 6">
    <name type="scientific">Pantoea coffeiphila</name>
    <dbReference type="NCBI Taxonomy" id="1465635"/>
    <lineage>
        <taxon>Bacteria</taxon>
        <taxon>Pseudomonadati</taxon>
        <taxon>Pseudomonadota</taxon>
        <taxon>Gammaproteobacteria</taxon>
        <taxon>Enterobacterales</taxon>
        <taxon>Erwiniaceae</taxon>
        <taxon>Pantoea</taxon>
    </lineage>
</organism>
<evidence type="ECO:0000256" key="2">
    <source>
        <dbReference type="ARBA" id="ARBA00022519"/>
    </source>
</evidence>
<protein>
    <recommendedName>
        <fullName evidence="4">Protein Syd</fullName>
    </recommendedName>
</protein>
<evidence type="ECO:0000313" key="6">
    <source>
        <dbReference type="Proteomes" id="UP000239181"/>
    </source>
</evidence>
<dbReference type="CDD" id="cd16323">
    <property type="entry name" value="Syd"/>
    <property type="match status" value="1"/>
</dbReference>
<proteinExistence type="inferred from homology"/>